<accession>A0A0F9CHF2</accession>
<protein>
    <submittedName>
        <fullName evidence="1">Uncharacterized protein</fullName>
    </submittedName>
</protein>
<proteinExistence type="predicted"/>
<comment type="caution">
    <text evidence="1">The sequence shown here is derived from an EMBL/GenBank/DDBJ whole genome shotgun (WGS) entry which is preliminary data.</text>
</comment>
<evidence type="ECO:0000313" key="1">
    <source>
        <dbReference type="EMBL" id="KKL48738.1"/>
    </source>
</evidence>
<gene>
    <name evidence="1" type="ORF">LCGC14_2322530</name>
</gene>
<dbReference type="EMBL" id="LAZR01033211">
    <property type="protein sequence ID" value="KKL48738.1"/>
    <property type="molecule type" value="Genomic_DNA"/>
</dbReference>
<organism evidence="1">
    <name type="scientific">marine sediment metagenome</name>
    <dbReference type="NCBI Taxonomy" id="412755"/>
    <lineage>
        <taxon>unclassified sequences</taxon>
        <taxon>metagenomes</taxon>
        <taxon>ecological metagenomes</taxon>
    </lineage>
</organism>
<dbReference type="AlphaFoldDB" id="A0A0F9CHF2"/>
<name>A0A0F9CHF2_9ZZZZ</name>
<sequence length="117" mass="13355">MESRLTNLLTCADCLRPLWGAIRKKEPEPLLKNLVCLPCFEKAGGVVNRVFMSNSESGGCPVPGCIDVPRAQGFCLRHYARVQYWCRKTMRARSYFKEHPELLNLETAELKQRLGIE</sequence>
<reference evidence="1" key="1">
    <citation type="journal article" date="2015" name="Nature">
        <title>Complex archaea that bridge the gap between prokaryotes and eukaryotes.</title>
        <authorList>
            <person name="Spang A."/>
            <person name="Saw J.H."/>
            <person name="Jorgensen S.L."/>
            <person name="Zaremba-Niedzwiedzka K."/>
            <person name="Martijn J."/>
            <person name="Lind A.E."/>
            <person name="van Eijk R."/>
            <person name="Schleper C."/>
            <person name="Guy L."/>
            <person name="Ettema T.J."/>
        </authorList>
    </citation>
    <scope>NUCLEOTIDE SEQUENCE</scope>
</reference>